<proteinExistence type="predicted"/>
<evidence type="ECO:0000256" key="1">
    <source>
        <dbReference type="SAM" id="MobiDB-lite"/>
    </source>
</evidence>
<comment type="caution">
    <text evidence="2">The sequence shown here is derived from an EMBL/GenBank/DDBJ whole genome shotgun (WGS) entry which is preliminary data.</text>
</comment>
<protein>
    <submittedName>
        <fullName evidence="2">ABC transporter related protein</fullName>
    </submittedName>
</protein>
<reference evidence="3" key="1">
    <citation type="journal article" date="2019" name="Int. J. Syst. Evol. Microbiol.">
        <title>The Global Catalogue of Microorganisms (GCM) 10K type strain sequencing project: providing services to taxonomists for standard genome sequencing and annotation.</title>
        <authorList>
            <consortium name="The Broad Institute Genomics Platform"/>
            <consortium name="The Broad Institute Genome Sequencing Center for Infectious Disease"/>
            <person name="Wu L."/>
            <person name="Ma J."/>
        </authorList>
    </citation>
    <scope>NUCLEOTIDE SEQUENCE [LARGE SCALE GENOMIC DNA]</scope>
    <source>
        <strain evidence="3">CCM 3243</strain>
    </source>
</reference>
<dbReference type="Proteomes" id="UP001595871">
    <property type="component" value="Unassembled WGS sequence"/>
</dbReference>
<sequence length="58" mass="6270">MHRPHHPQRRPSAISSATQDAEDAVFTRADRPVITDHANAVTHALAFLDRSGALGGEL</sequence>
<evidence type="ECO:0000313" key="2">
    <source>
        <dbReference type="EMBL" id="MFC4189604.1"/>
    </source>
</evidence>
<name>A0ABV8NCB7_9ACTN</name>
<evidence type="ECO:0000313" key="3">
    <source>
        <dbReference type="Proteomes" id="UP001595871"/>
    </source>
</evidence>
<accession>A0ABV8NCB7</accession>
<gene>
    <name evidence="2" type="ORF">ACFO3R_24915</name>
</gene>
<keyword evidence="3" id="KW-1185">Reference proteome</keyword>
<feature type="region of interest" description="Disordered" evidence="1">
    <location>
        <begin position="1"/>
        <end position="24"/>
    </location>
</feature>
<organism evidence="2 3">
    <name type="scientific">Streptomyces flavovirens</name>
    <dbReference type="NCBI Taxonomy" id="52258"/>
    <lineage>
        <taxon>Bacteria</taxon>
        <taxon>Bacillati</taxon>
        <taxon>Actinomycetota</taxon>
        <taxon>Actinomycetes</taxon>
        <taxon>Kitasatosporales</taxon>
        <taxon>Streptomycetaceae</taxon>
        <taxon>Streptomyces</taxon>
    </lineage>
</organism>
<dbReference type="EMBL" id="JBHSCF010000043">
    <property type="protein sequence ID" value="MFC4189604.1"/>
    <property type="molecule type" value="Genomic_DNA"/>
</dbReference>
<dbReference type="RefSeq" id="WP_200696874.1">
    <property type="nucleotide sequence ID" value="NZ_BAAAYA010000008.1"/>
</dbReference>